<comment type="pathway">
    <text evidence="3">Lipid metabolism; phospholipid metabolism.</text>
</comment>
<dbReference type="OMA" id="ERETCAN"/>
<evidence type="ECO:0000256" key="7">
    <source>
        <dbReference type="ARBA" id="ARBA00022692"/>
    </source>
</evidence>
<evidence type="ECO:0000256" key="13">
    <source>
        <dbReference type="ARBA" id="ARBA00023264"/>
    </source>
</evidence>
<feature type="transmembrane region" description="Helical" evidence="20">
    <location>
        <begin position="122"/>
        <end position="141"/>
    </location>
</feature>
<dbReference type="GO" id="GO:0030258">
    <property type="term" value="P:lipid modification"/>
    <property type="evidence" value="ECO:0007669"/>
    <property type="project" value="TreeGrafter"/>
</dbReference>
<dbReference type="PANTHER" id="PTHR13906">
    <property type="entry name" value="PORCUPINE"/>
    <property type="match status" value="1"/>
</dbReference>
<evidence type="ECO:0000313" key="23">
    <source>
        <dbReference type="WBParaSite" id="NBR_0000618901-mRNA-1"/>
    </source>
</evidence>
<feature type="transmembrane region" description="Helical" evidence="20">
    <location>
        <begin position="20"/>
        <end position="43"/>
    </location>
</feature>
<accession>A0A0N4XU40</accession>
<sequence length="464" mass="52604">MVVGFLSRTLNIREDGLRLLLCVLAGYDVIHSYVVIFAAYLIVNLMTGMIESVVLAFVLFMGYLLVAYWFEESQNYDINWTTPFCVLVLRLIGLVINVYDGVHMDNLKPDQRKVAIKKVPCLLEIAAFSFFYTGTFAGPQFNLAKFRAYIKGNWLDEKKRPRDSAIPEAWNRFSAGIIYMFINIGGSAWLPDSYFNTPEFYNQTFFWRWTWAVIWSRIVLCRYCAMWLLIEGSAIYNGLGYNGMNSRGDIRWDGVRDIDIWKWETGHDFTSMVHSFNRGTNSWARNNIMRRLRWMDSKPLAQLTTLTFLAIWHGFHLGYFIMFGTEFACVMAQEQLYSLIRRSPEWSDFLRKDSVRPLVTVFGRIIIVYTTGSALLTFGLVTRKMWIGVLLVELVFLVLAAKVFGATLSRIGPLYPSSTSTKALKADRAGQGQYCPSGPGMPISPGIPGIPSKPGAPGLPGGPG</sequence>
<reference evidence="21 22" key="2">
    <citation type="submission" date="2018-11" db="EMBL/GenBank/DDBJ databases">
        <authorList>
            <consortium name="Pathogen Informatics"/>
        </authorList>
    </citation>
    <scope>NUCLEOTIDE SEQUENCE [LARGE SCALE GENOMIC DNA]</scope>
</reference>
<protein>
    <recommendedName>
        <fullName evidence="18">Lysophospholipid acyltransferase 5</fullName>
        <ecNumber evidence="16">2.3.1.23</ecNumber>
        <ecNumber evidence="17">2.3.1.n6</ecNumber>
    </recommendedName>
</protein>
<feature type="region of interest" description="Disordered" evidence="19">
    <location>
        <begin position="442"/>
        <end position="464"/>
    </location>
</feature>
<evidence type="ECO:0000256" key="16">
    <source>
        <dbReference type="ARBA" id="ARBA00026120"/>
    </source>
</evidence>
<keyword evidence="5" id="KW-0444">Lipid biosynthesis</keyword>
<keyword evidence="10" id="KW-0443">Lipid metabolism</keyword>
<feature type="transmembrane region" description="Helical" evidence="20">
    <location>
        <begin position="82"/>
        <end position="102"/>
    </location>
</feature>
<dbReference type="InterPro" id="IPR004299">
    <property type="entry name" value="MBOAT_fam"/>
</dbReference>
<proteinExistence type="inferred from homology"/>
<dbReference type="InterPro" id="IPR049941">
    <property type="entry name" value="LPLAT_7/PORCN-like"/>
</dbReference>
<dbReference type="GO" id="GO:0005783">
    <property type="term" value="C:endoplasmic reticulum"/>
    <property type="evidence" value="ECO:0007669"/>
    <property type="project" value="UniProtKB-SubCell"/>
</dbReference>
<evidence type="ECO:0000256" key="19">
    <source>
        <dbReference type="SAM" id="MobiDB-lite"/>
    </source>
</evidence>
<comment type="subcellular location">
    <subcellularLocation>
        <location evidence="2">Endoplasmic reticulum</location>
    </subcellularLocation>
    <subcellularLocation>
        <location evidence="1">Membrane</location>
        <topology evidence="1">Multi-pass membrane protein</topology>
    </subcellularLocation>
</comment>
<keyword evidence="13" id="KW-1208">Phospholipid metabolism</keyword>
<keyword evidence="14" id="KW-0012">Acyltransferase</keyword>
<dbReference type="WBParaSite" id="NBR_0000618901-mRNA-1">
    <property type="protein sequence ID" value="NBR_0000618901-mRNA-1"/>
    <property type="gene ID" value="NBR_0000618901"/>
</dbReference>
<name>A0A0N4XU40_NIPBR</name>
<feature type="transmembrane region" description="Helical" evidence="20">
    <location>
        <begin position="49"/>
        <end position="70"/>
    </location>
</feature>
<dbReference type="GO" id="GO:0047184">
    <property type="term" value="F:1-acylglycerophosphocholine O-acyltransferase activity"/>
    <property type="evidence" value="ECO:0007669"/>
    <property type="project" value="UniProtKB-EC"/>
</dbReference>
<dbReference type="EMBL" id="UYSL01019783">
    <property type="protein sequence ID" value="VDL69779.1"/>
    <property type="molecule type" value="Genomic_DNA"/>
</dbReference>
<keyword evidence="22" id="KW-1185">Reference proteome</keyword>
<keyword evidence="12" id="KW-0594">Phospholipid biosynthesis</keyword>
<evidence type="ECO:0000256" key="8">
    <source>
        <dbReference type="ARBA" id="ARBA00022824"/>
    </source>
</evidence>
<evidence type="ECO:0000256" key="9">
    <source>
        <dbReference type="ARBA" id="ARBA00022989"/>
    </source>
</evidence>
<evidence type="ECO:0000313" key="22">
    <source>
        <dbReference type="Proteomes" id="UP000271162"/>
    </source>
</evidence>
<feature type="transmembrane region" description="Helical" evidence="20">
    <location>
        <begin position="361"/>
        <end position="380"/>
    </location>
</feature>
<feature type="transmembrane region" description="Helical" evidence="20">
    <location>
        <begin position="169"/>
        <end position="189"/>
    </location>
</feature>
<dbReference type="Pfam" id="PF03062">
    <property type="entry name" value="MBOAT"/>
    <property type="match status" value="1"/>
</dbReference>
<dbReference type="GO" id="GO:0016020">
    <property type="term" value="C:membrane"/>
    <property type="evidence" value="ECO:0007669"/>
    <property type="project" value="UniProtKB-SubCell"/>
</dbReference>
<evidence type="ECO:0000256" key="11">
    <source>
        <dbReference type="ARBA" id="ARBA00023136"/>
    </source>
</evidence>
<feature type="compositionally biased region" description="Low complexity" evidence="19">
    <location>
        <begin position="442"/>
        <end position="456"/>
    </location>
</feature>
<dbReference type="STRING" id="27835.A0A0N4XU40"/>
<dbReference type="GO" id="GO:0006656">
    <property type="term" value="P:phosphatidylcholine biosynthetic process"/>
    <property type="evidence" value="ECO:0007669"/>
    <property type="project" value="TreeGrafter"/>
</dbReference>
<dbReference type="GO" id="GO:0071617">
    <property type="term" value="F:lysophospholipid acyltransferase activity"/>
    <property type="evidence" value="ECO:0007669"/>
    <property type="project" value="TreeGrafter"/>
</dbReference>
<dbReference type="EC" id="2.3.1.23" evidence="16"/>
<comment type="similarity">
    <text evidence="4">Belongs to the membrane-bound acyltransferase family.</text>
</comment>
<gene>
    <name evidence="21" type="ORF">NBR_LOCUS6190</name>
</gene>
<dbReference type="Proteomes" id="UP000271162">
    <property type="component" value="Unassembled WGS sequence"/>
</dbReference>
<keyword evidence="9 20" id="KW-1133">Transmembrane helix</keyword>
<feature type="transmembrane region" description="Helical" evidence="20">
    <location>
        <begin position="386"/>
        <end position="405"/>
    </location>
</feature>
<evidence type="ECO:0000256" key="14">
    <source>
        <dbReference type="ARBA" id="ARBA00023315"/>
    </source>
</evidence>
<evidence type="ECO:0000256" key="10">
    <source>
        <dbReference type="ARBA" id="ARBA00023098"/>
    </source>
</evidence>
<evidence type="ECO:0000256" key="18">
    <source>
        <dbReference type="ARBA" id="ARBA00039721"/>
    </source>
</evidence>
<keyword evidence="7 20" id="KW-0812">Transmembrane</keyword>
<comment type="pathway">
    <text evidence="15">Phospholipid metabolism.</text>
</comment>
<evidence type="ECO:0000256" key="12">
    <source>
        <dbReference type="ARBA" id="ARBA00023209"/>
    </source>
</evidence>
<feature type="transmembrane region" description="Helical" evidence="20">
    <location>
        <begin position="209"/>
        <end position="230"/>
    </location>
</feature>
<evidence type="ECO:0000256" key="17">
    <source>
        <dbReference type="ARBA" id="ARBA00038923"/>
    </source>
</evidence>
<evidence type="ECO:0000256" key="2">
    <source>
        <dbReference type="ARBA" id="ARBA00004240"/>
    </source>
</evidence>
<evidence type="ECO:0000256" key="3">
    <source>
        <dbReference type="ARBA" id="ARBA00005074"/>
    </source>
</evidence>
<evidence type="ECO:0000256" key="5">
    <source>
        <dbReference type="ARBA" id="ARBA00022516"/>
    </source>
</evidence>
<feature type="transmembrane region" description="Helical" evidence="20">
    <location>
        <begin position="299"/>
        <end position="315"/>
    </location>
</feature>
<dbReference type="EC" id="2.3.1.n6" evidence="17"/>
<dbReference type="PANTHER" id="PTHR13906:SF14">
    <property type="entry name" value="LYSOPHOSPHOLIPID ACYLTRANSFERASE 5"/>
    <property type="match status" value="1"/>
</dbReference>
<evidence type="ECO:0000313" key="21">
    <source>
        <dbReference type="EMBL" id="VDL69779.1"/>
    </source>
</evidence>
<reference evidence="23" key="1">
    <citation type="submission" date="2017-02" db="UniProtKB">
        <authorList>
            <consortium name="WormBaseParasite"/>
        </authorList>
    </citation>
    <scope>IDENTIFICATION</scope>
</reference>
<evidence type="ECO:0000256" key="1">
    <source>
        <dbReference type="ARBA" id="ARBA00004141"/>
    </source>
</evidence>
<evidence type="ECO:0000256" key="20">
    <source>
        <dbReference type="SAM" id="Phobius"/>
    </source>
</evidence>
<keyword evidence="8" id="KW-0256">Endoplasmic reticulum</keyword>
<evidence type="ECO:0000256" key="4">
    <source>
        <dbReference type="ARBA" id="ARBA00010323"/>
    </source>
</evidence>
<keyword evidence="11 20" id="KW-0472">Membrane</keyword>
<evidence type="ECO:0000256" key="6">
    <source>
        <dbReference type="ARBA" id="ARBA00022679"/>
    </source>
</evidence>
<keyword evidence="6" id="KW-0808">Transferase</keyword>
<dbReference type="AlphaFoldDB" id="A0A0N4XU40"/>
<organism evidence="23">
    <name type="scientific">Nippostrongylus brasiliensis</name>
    <name type="common">Rat hookworm</name>
    <dbReference type="NCBI Taxonomy" id="27835"/>
    <lineage>
        <taxon>Eukaryota</taxon>
        <taxon>Metazoa</taxon>
        <taxon>Ecdysozoa</taxon>
        <taxon>Nematoda</taxon>
        <taxon>Chromadorea</taxon>
        <taxon>Rhabditida</taxon>
        <taxon>Rhabditina</taxon>
        <taxon>Rhabditomorpha</taxon>
        <taxon>Strongyloidea</taxon>
        <taxon>Heligmosomidae</taxon>
        <taxon>Nippostrongylus</taxon>
    </lineage>
</organism>
<evidence type="ECO:0000256" key="15">
    <source>
        <dbReference type="ARBA" id="ARBA00025707"/>
    </source>
</evidence>